<feature type="transmembrane region" description="Helical" evidence="2">
    <location>
        <begin position="119"/>
        <end position="139"/>
    </location>
</feature>
<reference evidence="4" key="1">
    <citation type="submission" date="2022-11" db="UniProtKB">
        <authorList>
            <consortium name="WormBaseParasite"/>
        </authorList>
    </citation>
    <scope>IDENTIFICATION</scope>
</reference>
<keyword evidence="3" id="KW-1185">Reference proteome</keyword>
<evidence type="ECO:0000256" key="2">
    <source>
        <dbReference type="SAM" id="Phobius"/>
    </source>
</evidence>
<keyword evidence="2" id="KW-1133">Transmembrane helix</keyword>
<keyword evidence="2" id="KW-0472">Membrane</keyword>
<evidence type="ECO:0000313" key="4">
    <source>
        <dbReference type="WBParaSite" id="nRc.2.0.1.t12537-RA"/>
    </source>
</evidence>
<sequence length="160" mass="17747">MLKNHGVTLQTISDTDPDGSFIQDPNPLEQIFWIRFRQKGGSALNSSLDFDLLLTRGDSSAKDCKSWLETLPPANIWENNPEKSFFSLNSPKDNKTLIHSMLIIKSYKRDLTFDSNSAILFKCCLISVSCFLIILSFSANKSAILEAFCGSCCGGEADPQ</sequence>
<dbReference type="AlphaFoldDB" id="A0A915IF56"/>
<evidence type="ECO:0000256" key="1">
    <source>
        <dbReference type="SAM" id="MobiDB-lite"/>
    </source>
</evidence>
<keyword evidence="2" id="KW-0812">Transmembrane</keyword>
<accession>A0A915IF56</accession>
<evidence type="ECO:0000313" key="3">
    <source>
        <dbReference type="Proteomes" id="UP000887565"/>
    </source>
</evidence>
<proteinExistence type="predicted"/>
<protein>
    <submittedName>
        <fullName evidence="4">Uncharacterized protein</fullName>
    </submittedName>
</protein>
<name>A0A915IF56_ROMCU</name>
<dbReference type="WBParaSite" id="nRc.2.0.1.t12537-RA">
    <property type="protein sequence ID" value="nRc.2.0.1.t12537-RA"/>
    <property type="gene ID" value="nRc.2.0.1.g12537"/>
</dbReference>
<dbReference type="Proteomes" id="UP000887565">
    <property type="component" value="Unplaced"/>
</dbReference>
<organism evidence="3 4">
    <name type="scientific">Romanomermis culicivorax</name>
    <name type="common">Nematode worm</name>
    <dbReference type="NCBI Taxonomy" id="13658"/>
    <lineage>
        <taxon>Eukaryota</taxon>
        <taxon>Metazoa</taxon>
        <taxon>Ecdysozoa</taxon>
        <taxon>Nematoda</taxon>
        <taxon>Enoplea</taxon>
        <taxon>Dorylaimia</taxon>
        <taxon>Mermithida</taxon>
        <taxon>Mermithoidea</taxon>
        <taxon>Mermithidae</taxon>
        <taxon>Romanomermis</taxon>
    </lineage>
</organism>
<feature type="region of interest" description="Disordered" evidence="1">
    <location>
        <begin position="1"/>
        <end position="22"/>
    </location>
</feature>